<reference evidence="2 3" key="1">
    <citation type="submission" date="2022-12" db="EMBL/GenBank/DDBJ databases">
        <title>Chromosome-level genome assembly of true bugs.</title>
        <authorList>
            <person name="Ma L."/>
            <person name="Li H."/>
        </authorList>
    </citation>
    <scope>NUCLEOTIDE SEQUENCE [LARGE SCALE GENOMIC DNA]</scope>
    <source>
        <strain evidence="2">Lab_2022b</strain>
    </source>
</reference>
<dbReference type="Proteomes" id="UP001461498">
    <property type="component" value="Unassembled WGS sequence"/>
</dbReference>
<comment type="caution">
    <text evidence="2">The sequence shown here is derived from an EMBL/GenBank/DDBJ whole genome shotgun (WGS) entry which is preliminary data.</text>
</comment>
<protein>
    <recommendedName>
        <fullName evidence="4">MD-2-related lipid-recognition domain-containing protein</fullName>
    </recommendedName>
</protein>
<keyword evidence="3" id="KW-1185">Reference proteome</keyword>
<dbReference type="PANTHER" id="PTHR21112">
    <property type="entry name" value="CHEMOSENSORY PROTEIN A 29A-RELATED"/>
    <property type="match status" value="1"/>
</dbReference>
<dbReference type="InterPro" id="IPR036846">
    <property type="entry name" value="GM2-AP_sf"/>
</dbReference>
<name>A0AAW1CW11_9HEMI</name>
<dbReference type="PANTHER" id="PTHR21112:SF0">
    <property type="entry name" value="CHEMOSENSORY PROTEIN A 29A-RELATED"/>
    <property type="match status" value="1"/>
</dbReference>
<evidence type="ECO:0000313" key="2">
    <source>
        <dbReference type="EMBL" id="KAK9501953.1"/>
    </source>
</evidence>
<dbReference type="InterPro" id="IPR010512">
    <property type="entry name" value="DUF1091"/>
</dbReference>
<dbReference type="Gene3D" id="2.70.220.10">
    <property type="entry name" value="Ganglioside GM2 activator"/>
    <property type="match status" value="1"/>
</dbReference>
<evidence type="ECO:0000313" key="3">
    <source>
        <dbReference type="Proteomes" id="UP001461498"/>
    </source>
</evidence>
<evidence type="ECO:0000256" key="1">
    <source>
        <dbReference type="ARBA" id="ARBA00022729"/>
    </source>
</evidence>
<keyword evidence="1" id="KW-0732">Signal</keyword>
<dbReference type="Pfam" id="PF06477">
    <property type="entry name" value="DUF1091"/>
    <property type="match status" value="1"/>
</dbReference>
<organism evidence="2 3">
    <name type="scientific">Rhynocoris fuscipes</name>
    <dbReference type="NCBI Taxonomy" id="488301"/>
    <lineage>
        <taxon>Eukaryota</taxon>
        <taxon>Metazoa</taxon>
        <taxon>Ecdysozoa</taxon>
        <taxon>Arthropoda</taxon>
        <taxon>Hexapoda</taxon>
        <taxon>Insecta</taxon>
        <taxon>Pterygota</taxon>
        <taxon>Neoptera</taxon>
        <taxon>Paraneoptera</taxon>
        <taxon>Hemiptera</taxon>
        <taxon>Heteroptera</taxon>
        <taxon>Panheteroptera</taxon>
        <taxon>Cimicomorpha</taxon>
        <taxon>Reduviidae</taxon>
        <taxon>Harpactorinae</taxon>
        <taxon>Harpactorini</taxon>
        <taxon>Rhynocoris</taxon>
    </lineage>
</organism>
<sequence>MSTYTFTGRVVTKTSFNDDQKISLYASVWGNGGWKENFFNNTISKPCTFIKNLAPGFIKEMAGQIHAKGCPIEPNEYHFTDLPLIFRNITVPIPHGRYKTMVVLLEGDEKLGCAEAIVRIEPQ</sequence>
<proteinExistence type="predicted"/>
<dbReference type="AlphaFoldDB" id="A0AAW1CW11"/>
<accession>A0AAW1CW11</accession>
<gene>
    <name evidence="2" type="ORF">O3M35_012578</name>
</gene>
<dbReference type="EMBL" id="JAPXFL010000009">
    <property type="protein sequence ID" value="KAK9501953.1"/>
    <property type="molecule type" value="Genomic_DNA"/>
</dbReference>
<evidence type="ECO:0008006" key="4">
    <source>
        <dbReference type="Google" id="ProtNLM"/>
    </source>
</evidence>